<dbReference type="CDD" id="cd12148">
    <property type="entry name" value="fungal_TF_MHR"/>
    <property type="match status" value="1"/>
</dbReference>
<keyword evidence="3" id="KW-0805">Transcription regulation</keyword>
<evidence type="ECO:0000313" key="7">
    <source>
        <dbReference type="EMBL" id="KAG9241993.1"/>
    </source>
</evidence>
<reference evidence="7" key="1">
    <citation type="journal article" date="2021" name="IMA Fungus">
        <title>Genomic characterization of three marine fungi, including Emericellopsis atlantica sp. nov. with signatures of a generalist lifestyle and marine biomass degradation.</title>
        <authorList>
            <person name="Hagestad O.C."/>
            <person name="Hou L."/>
            <person name="Andersen J.H."/>
            <person name="Hansen E.H."/>
            <person name="Altermark B."/>
            <person name="Li C."/>
            <person name="Kuhnert E."/>
            <person name="Cox R.J."/>
            <person name="Crous P.W."/>
            <person name="Spatafora J.W."/>
            <person name="Lail K."/>
            <person name="Amirebrahimi M."/>
            <person name="Lipzen A."/>
            <person name="Pangilinan J."/>
            <person name="Andreopoulos W."/>
            <person name="Hayes R.D."/>
            <person name="Ng V."/>
            <person name="Grigoriev I.V."/>
            <person name="Jackson S.A."/>
            <person name="Sutton T.D.S."/>
            <person name="Dobson A.D.W."/>
            <person name="Rama T."/>
        </authorList>
    </citation>
    <scope>NUCLEOTIDE SEQUENCE</scope>
    <source>
        <strain evidence="7">TRa3180A</strain>
    </source>
</reference>
<evidence type="ECO:0000256" key="1">
    <source>
        <dbReference type="ARBA" id="ARBA00022723"/>
    </source>
</evidence>
<dbReference type="GO" id="GO:0000978">
    <property type="term" value="F:RNA polymerase II cis-regulatory region sequence-specific DNA binding"/>
    <property type="evidence" value="ECO:0007669"/>
    <property type="project" value="TreeGrafter"/>
</dbReference>
<dbReference type="AlphaFoldDB" id="A0A9P8CCH5"/>
<keyword evidence="4" id="KW-0238">DNA-binding</keyword>
<comment type="caution">
    <text evidence="7">The sequence shown here is derived from an EMBL/GenBank/DDBJ whole genome shotgun (WGS) entry which is preliminary data.</text>
</comment>
<dbReference type="PANTHER" id="PTHR31944:SF131">
    <property type="entry name" value="HEME-RESPONSIVE ZINC FINGER TRANSCRIPTION FACTOR HAP1"/>
    <property type="match status" value="1"/>
</dbReference>
<sequence length="159" mass="18661">MIQRWVCGQSNKERLCLESLRTHTLLVLAYQSNNVSPYELWEDTGKLVRSAMIQSLHLDPGYYGAISLFDKEQRRRLWRSIVELNIQSSLAVGRIRVNPSLQEHLVSKLLLLNISEVIEIQGQLLQQCFATADGYRRCQRSVMGEWSSKTRLRWRWREL</sequence>
<evidence type="ECO:0000256" key="3">
    <source>
        <dbReference type="ARBA" id="ARBA00023015"/>
    </source>
</evidence>
<keyword evidence="2" id="KW-0862">Zinc</keyword>
<dbReference type="GO" id="GO:0001228">
    <property type="term" value="F:DNA-binding transcription activator activity, RNA polymerase II-specific"/>
    <property type="evidence" value="ECO:0007669"/>
    <property type="project" value="TreeGrafter"/>
</dbReference>
<dbReference type="InterPro" id="IPR051430">
    <property type="entry name" value="Fungal_TF_Env_Response"/>
</dbReference>
<evidence type="ECO:0000256" key="2">
    <source>
        <dbReference type="ARBA" id="ARBA00022833"/>
    </source>
</evidence>
<dbReference type="GO" id="GO:0046872">
    <property type="term" value="F:metal ion binding"/>
    <property type="evidence" value="ECO:0007669"/>
    <property type="project" value="UniProtKB-KW"/>
</dbReference>
<evidence type="ECO:0000313" key="8">
    <source>
        <dbReference type="Proteomes" id="UP000887226"/>
    </source>
</evidence>
<protein>
    <submittedName>
        <fullName evidence="7">Uncharacterized protein</fullName>
    </submittedName>
</protein>
<evidence type="ECO:0000256" key="6">
    <source>
        <dbReference type="ARBA" id="ARBA00023242"/>
    </source>
</evidence>
<dbReference type="PANTHER" id="PTHR31944">
    <property type="entry name" value="HEME-RESPONSIVE ZINC FINGER TRANSCRIPTION FACTOR HAP1"/>
    <property type="match status" value="1"/>
</dbReference>
<gene>
    <name evidence="7" type="ORF">BJ878DRAFT_195333</name>
</gene>
<name>A0A9P8CCH5_9HELO</name>
<accession>A0A9P8CCH5</accession>
<dbReference type="EMBL" id="MU254127">
    <property type="protein sequence ID" value="KAG9241993.1"/>
    <property type="molecule type" value="Genomic_DNA"/>
</dbReference>
<keyword evidence="6" id="KW-0539">Nucleus</keyword>
<keyword evidence="1" id="KW-0479">Metal-binding</keyword>
<proteinExistence type="predicted"/>
<evidence type="ECO:0000256" key="4">
    <source>
        <dbReference type="ARBA" id="ARBA00023125"/>
    </source>
</evidence>
<keyword evidence="8" id="KW-1185">Reference proteome</keyword>
<evidence type="ECO:0000256" key="5">
    <source>
        <dbReference type="ARBA" id="ARBA00023163"/>
    </source>
</evidence>
<organism evidence="7 8">
    <name type="scientific">Calycina marina</name>
    <dbReference type="NCBI Taxonomy" id="1763456"/>
    <lineage>
        <taxon>Eukaryota</taxon>
        <taxon>Fungi</taxon>
        <taxon>Dikarya</taxon>
        <taxon>Ascomycota</taxon>
        <taxon>Pezizomycotina</taxon>
        <taxon>Leotiomycetes</taxon>
        <taxon>Helotiales</taxon>
        <taxon>Pezizellaceae</taxon>
        <taxon>Calycina</taxon>
    </lineage>
</organism>
<dbReference type="Proteomes" id="UP000887226">
    <property type="component" value="Unassembled WGS sequence"/>
</dbReference>
<dbReference type="OrthoDB" id="5414787at2759"/>
<keyword evidence="5" id="KW-0804">Transcription</keyword>
<dbReference type="GO" id="GO:0005634">
    <property type="term" value="C:nucleus"/>
    <property type="evidence" value="ECO:0007669"/>
    <property type="project" value="TreeGrafter"/>
</dbReference>